<dbReference type="Proteomes" id="UP000217696">
    <property type="component" value="Chromosome"/>
</dbReference>
<feature type="binding site" evidence="16">
    <location>
        <position position="417"/>
    </location>
    <ligand>
        <name>Mn(2+)</name>
        <dbReference type="ChEBI" id="CHEBI:29035"/>
        <label>1</label>
    </ligand>
</feature>
<feature type="binding site" evidence="16">
    <location>
        <position position="417"/>
    </location>
    <ligand>
        <name>Mn(2+)</name>
        <dbReference type="ChEBI" id="CHEBI:29035"/>
        <label>2</label>
    </ligand>
</feature>
<keyword evidence="4" id="KW-0349">Heme</keyword>
<feature type="binding site" evidence="16">
    <location>
        <position position="441"/>
    </location>
    <ligand>
        <name>Mn(2+)</name>
        <dbReference type="ChEBI" id="CHEBI:29035"/>
        <label>2</label>
    </ligand>
</feature>
<dbReference type="RefSeq" id="WP_096463353.1">
    <property type="nucleotide sequence ID" value="NZ_AP017312.1"/>
</dbReference>
<sequence>MPKFLAKCWFGSHMILALLFGLAATGLLALYVHWIFGLLGILGLVLIIYVTLQNKKRFLNEMESYVTSLGHRIQHAGDDLIQAMPIGIVLVNDNQLIEWHNQYVQTMTGRTNLIGEMLLEIFPPLADVKPGKEKAEITYQKHIYDVEIRSDERLFYFTDITLYKELQMHYDDEKPVMGIVHLDNLDEVVQGMDEQSQSILLTNVTGAITKWAQQYDIYLRRFASDKFFAVLDQGTLQKLETTRFDILDVVREMTTKNKIPITLSIGIGAGVDGLIELGEMAQSSLDVALGRGGDQAAVKVRDKLTFYGGKSNAVEKRNRVRARVIAHALRDLMLESDLVLIMGHKMPDMDAIGAAIGVLKAVHAADKQGYILLDESNPAIERLMQAVEEHEDLNDYFITSDQAIQMVTRRTLVVVVDTHRPSMTIEPRLLNMTSKVVLIDHHRRSEEFIADPVLIYLEPYASSTSELVTELLQYQGENLSLDVLEATALLAGIVVDTKSFAFRTGSRTFEAASFLRRKGADTALVQILLKEDLTQYIRRAEIVQQTEIIGKNIAIAQGKNDEKYGQLLIAQAADTLLTMAGIDASFVICRRPDDMIGISARSLGDFNVQVVMEQMGGGGHLNNAATQLKEVTVAEAVEQLKQVLKNYQGGKLK</sequence>
<evidence type="ECO:0000256" key="16">
    <source>
        <dbReference type="PIRSR" id="PIRSR026583-50"/>
    </source>
</evidence>
<evidence type="ECO:0000256" key="4">
    <source>
        <dbReference type="ARBA" id="ARBA00022617"/>
    </source>
</evidence>
<keyword evidence="18" id="KW-1185">Reference proteome</keyword>
<dbReference type="Gene3D" id="3.10.310.30">
    <property type="match status" value="1"/>
</dbReference>
<proteinExistence type="inferred from homology"/>
<comment type="cofactor">
    <cofactor evidence="16">
        <name>Mn(2+)</name>
        <dbReference type="ChEBI" id="CHEBI:29035"/>
    </cofactor>
    <text evidence="16">For phosphodiesterase activity, probably binds 2 Mn(2+) per subunit.</text>
</comment>
<dbReference type="InterPro" id="IPR001667">
    <property type="entry name" value="DDH_dom"/>
</dbReference>
<evidence type="ECO:0000256" key="2">
    <source>
        <dbReference type="ARBA" id="ARBA00004651"/>
    </source>
</evidence>
<evidence type="ECO:0000256" key="15">
    <source>
        <dbReference type="PIRNR" id="PIRNR026583"/>
    </source>
</evidence>
<dbReference type="InterPro" id="IPR014528">
    <property type="entry name" value="GdpP/PdeA"/>
</dbReference>
<evidence type="ECO:0000256" key="6">
    <source>
        <dbReference type="ARBA" id="ARBA00022723"/>
    </source>
</evidence>
<evidence type="ECO:0000256" key="12">
    <source>
        <dbReference type="ARBA" id="ARBA00051753"/>
    </source>
</evidence>
<keyword evidence="7 15" id="KW-0378">Hydrolase</keyword>
<feature type="binding site" evidence="16">
    <location>
        <position position="348"/>
    </location>
    <ligand>
        <name>Mn(2+)</name>
        <dbReference type="ChEBI" id="CHEBI:29035"/>
        <label>1</label>
    </ligand>
</feature>
<name>A0A0U5AR70_9BACL</name>
<dbReference type="FunFam" id="3.90.1640.10:FF:000002">
    <property type="entry name" value="Cyclic-di-AMP phosphodiesterase"/>
    <property type="match status" value="1"/>
</dbReference>
<evidence type="ECO:0000256" key="5">
    <source>
        <dbReference type="ARBA" id="ARBA00022692"/>
    </source>
</evidence>
<evidence type="ECO:0000256" key="9">
    <source>
        <dbReference type="ARBA" id="ARBA00023004"/>
    </source>
</evidence>
<dbReference type="Gene3D" id="3.30.450.20">
    <property type="entry name" value="PAS domain"/>
    <property type="match status" value="1"/>
</dbReference>
<evidence type="ECO:0000256" key="13">
    <source>
        <dbReference type="ARBA" id="ARBA00061474"/>
    </source>
</evidence>
<evidence type="ECO:0000256" key="11">
    <source>
        <dbReference type="ARBA" id="ARBA00023211"/>
    </source>
</evidence>
<comment type="subcellular location">
    <subcellularLocation>
        <location evidence="2">Cell membrane</location>
        <topology evidence="2">Multi-pass membrane protein</topology>
    </subcellularLocation>
</comment>
<feature type="binding site" evidence="16">
    <location>
        <position position="344"/>
    </location>
    <ligand>
        <name>Mn(2+)</name>
        <dbReference type="ChEBI" id="CHEBI:29035"/>
        <label>1</label>
    </ligand>
</feature>
<evidence type="ECO:0000256" key="3">
    <source>
        <dbReference type="ARBA" id="ARBA00022475"/>
    </source>
</evidence>
<keyword evidence="8" id="KW-1133">Transmembrane helix</keyword>
<dbReference type="InterPro" id="IPR003156">
    <property type="entry name" value="DHHA1_dom"/>
</dbReference>
<comment type="cofactor">
    <cofactor evidence="1">
        <name>heme b</name>
        <dbReference type="ChEBI" id="CHEBI:60344"/>
    </cofactor>
</comment>
<dbReference type="InterPro" id="IPR051319">
    <property type="entry name" value="Oligoribo/pAp-PDE_c-di-AMP_PDE"/>
</dbReference>
<dbReference type="Pfam" id="PF01368">
    <property type="entry name" value="DHH"/>
    <property type="match status" value="1"/>
</dbReference>
<dbReference type="AlphaFoldDB" id="A0A0U5AR70"/>
<dbReference type="Pfam" id="PF02272">
    <property type="entry name" value="DHHA1"/>
    <property type="match status" value="1"/>
</dbReference>
<dbReference type="Pfam" id="PF21370">
    <property type="entry name" value="PAS_GdpP"/>
    <property type="match status" value="1"/>
</dbReference>
<dbReference type="Gene3D" id="3.90.1640.10">
    <property type="entry name" value="inorganic pyrophosphatase (n-terminal core)"/>
    <property type="match status" value="1"/>
</dbReference>
<dbReference type="GO" id="GO:0005886">
    <property type="term" value="C:plasma membrane"/>
    <property type="evidence" value="ECO:0007669"/>
    <property type="project" value="UniProtKB-SubCell"/>
</dbReference>
<dbReference type="PIRSF" id="PIRSF026583">
    <property type="entry name" value="YybT"/>
    <property type="match status" value="1"/>
</dbReference>
<evidence type="ECO:0000256" key="14">
    <source>
        <dbReference type="ARBA" id="ARBA00066839"/>
    </source>
</evidence>
<keyword evidence="6 16" id="KW-0479">Metal-binding</keyword>
<evidence type="ECO:0000313" key="17">
    <source>
        <dbReference type="EMBL" id="BAU26293.1"/>
    </source>
</evidence>
<evidence type="ECO:0000256" key="7">
    <source>
        <dbReference type="ARBA" id="ARBA00022801"/>
    </source>
</evidence>
<dbReference type="PROSITE" id="PS50887">
    <property type="entry name" value="GGDEF"/>
    <property type="match status" value="1"/>
</dbReference>
<dbReference type="SMART" id="SM00267">
    <property type="entry name" value="GGDEF"/>
    <property type="match status" value="1"/>
</dbReference>
<dbReference type="PANTHER" id="PTHR47618">
    <property type="entry name" value="BIFUNCTIONAL OLIGORIBONUCLEASE AND PAP PHOSPHATASE NRNA"/>
    <property type="match status" value="1"/>
</dbReference>
<dbReference type="GO" id="GO:0003676">
    <property type="term" value="F:nucleic acid binding"/>
    <property type="evidence" value="ECO:0007669"/>
    <property type="project" value="UniProtKB-UniRule"/>
</dbReference>
<dbReference type="GO" id="GO:0046872">
    <property type="term" value="F:metal ion binding"/>
    <property type="evidence" value="ECO:0007669"/>
    <property type="project" value="UniProtKB-KW"/>
</dbReference>
<dbReference type="GO" id="GO:0016787">
    <property type="term" value="F:hydrolase activity"/>
    <property type="evidence" value="ECO:0007669"/>
    <property type="project" value="UniProtKB-UniRule"/>
</dbReference>
<dbReference type="SUPFAM" id="SSF64182">
    <property type="entry name" value="DHH phosphoesterases"/>
    <property type="match status" value="1"/>
</dbReference>
<feature type="binding site" evidence="16">
    <location>
        <position position="496"/>
    </location>
    <ligand>
        <name>Mn(2+)</name>
        <dbReference type="ChEBI" id="CHEBI:29035"/>
        <label>2</label>
    </ligand>
</feature>
<dbReference type="InterPro" id="IPR049553">
    <property type="entry name" value="GdpP-like_PAS"/>
</dbReference>
<evidence type="ECO:0000256" key="1">
    <source>
        <dbReference type="ARBA" id="ARBA00001970"/>
    </source>
</evidence>
<comment type="function">
    <text evidence="15">Has phosphodiesterase (PDE) activity against cyclic-di-AMP (c-di-AMP).</text>
</comment>
<comment type="catalytic activity">
    <reaction evidence="12">
        <text>3',3'-c-di-AMP + H2O = 5'-O-phosphonoadenylyl-(3'-&gt;5')-adenosine + H(+)</text>
        <dbReference type="Rhea" id="RHEA:54420"/>
        <dbReference type="ChEBI" id="CHEBI:15377"/>
        <dbReference type="ChEBI" id="CHEBI:15378"/>
        <dbReference type="ChEBI" id="CHEBI:71500"/>
        <dbReference type="ChEBI" id="CHEBI:138171"/>
        <dbReference type="EC" id="3.1.4.59"/>
    </reaction>
</comment>
<reference evidence="17 18" key="1">
    <citation type="submission" date="2015-12" db="EMBL/GenBank/DDBJ databases">
        <title>Genome sequence of Aneurinibacillus soli.</title>
        <authorList>
            <person name="Lee J.S."/>
            <person name="Lee K.C."/>
            <person name="Kim K.K."/>
            <person name="Lee B.W."/>
        </authorList>
    </citation>
    <scope>NUCLEOTIDE SEQUENCE [LARGE SCALE GENOMIC DNA]</scope>
    <source>
        <strain evidence="17 18">CB4</strain>
    </source>
</reference>
<comment type="similarity">
    <text evidence="13 15">Belongs to the GdpP/PdeA phosphodiesterase family.</text>
</comment>
<accession>A0A0U5AR70</accession>
<keyword evidence="3 15" id="KW-1003">Cell membrane</keyword>
<dbReference type="InterPro" id="IPR038763">
    <property type="entry name" value="DHH_sf"/>
</dbReference>
<organism evidence="17 18">
    <name type="scientific">Aneurinibacillus soli</name>
    <dbReference type="NCBI Taxonomy" id="1500254"/>
    <lineage>
        <taxon>Bacteria</taxon>
        <taxon>Bacillati</taxon>
        <taxon>Bacillota</taxon>
        <taxon>Bacilli</taxon>
        <taxon>Bacillales</taxon>
        <taxon>Paenibacillaceae</taxon>
        <taxon>Aneurinibacillus group</taxon>
        <taxon>Aneurinibacillus</taxon>
    </lineage>
</organism>
<dbReference type="Pfam" id="PF24898">
    <property type="entry name" value="GGDEF_GdpP"/>
    <property type="match status" value="1"/>
</dbReference>
<dbReference type="EMBL" id="AP017312">
    <property type="protein sequence ID" value="BAU26293.1"/>
    <property type="molecule type" value="Genomic_DNA"/>
</dbReference>
<dbReference type="EC" id="3.1.4.-" evidence="15"/>
<dbReference type="PANTHER" id="PTHR47618:SF2">
    <property type="entry name" value="CYCLIC-DI-AMP PHOSPHODIESTERASE GDPP"/>
    <property type="match status" value="1"/>
</dbReference>
<keyword evidence="11 16" id="KW-0464">Manganese</keyword>
<protein>
    <recommendedName>
        <fullName evidence="14 15">Cyclic-di-AMP phosphodiesterase</fullName>
        <ecNumber evidence="15">3.1.4.-</ecNumber>
    </recommendedName>
</protein>
<evidence type="ECO:0000313" key="18">
    <source>
        <dbReference type="Proteomes" id="UP000217696"/>
    </source>
</evidence>
<dbReference type="GO" id="GO:0106409">
    <property type="term" value="F:cyclic-di-AMP phosphodiesterase activity"/>
    <property type="evidence" value="ECO:0007669"/>
    <property type="project" value="UniProtKB-EC"/>
</dbReference>
<keyword evidence="5" id="KW-0812">Transmembrane</keyword>
<dbReference type="FunFam" id="3.10.310.30:FF:000002">
    <property type="entry name" value="Cyclic-di-AMP phosphodiesterase"/>
    <property type="match status" value="1"/>
</dbReference>
<dbReference type="InterPro" id="IPR000160">
    <property type="entry name" value="GGDEF_dom"/>
</dbReference>
<keyword evidence="9" id="KW-0408">Iron</keyword>
<evidence type="ECO:0000256" key="8">
    <source>
        <dbReference type="ARBA" id="ARBA00022989"/>
    </source>
</evidence>
<keyword evidence="10 15" id="KW-0472">Membrane</keyword>
<dbReference type="OrthoDB" id="9759476at2"/>
<dbReference type="KEGG" id="asoc:CB4_00407"/>
<feature type="binding site" evidence="16">
    <location>
        <position position="350"/>
    </location>
    <ligand>
        <name>Mn(2+)</name>
        <dbReference type="ChEBI" id="CHEBI:29035"/>
        <label>2</label>
    </ligand>
</feature>
<gene>
    <name evidence="17" type="primary">nrnA_1</name>
    <name evidence="17" type="ORF">CB4_00407</name>
</gene>
<evidence type="ECO:0000256" key="10">
    <source>
        <dbReference type="ARBA" id="ARBA00023136"/>
    </source>
</evidence>